<sequence>MIFVQKENPMALEIITKADLEEFRLRLLEDIKSIVGNQKQETGKLLKSYQVKNLLKISGGTLQNLRMNGTLPFSKIGGIIYYKYDDIAKILEAKTR</sequence>
<dbReference type="PANTHER" id="PTHR34585">
    <property type="match status" value="1"/>
</dbReference>
<keyword evidence="2" id="KW-1185">Reference proteome</keyword>
<reference evidence="2" key="1">
    <citation type="journal article" date="2019" name="Int. J. Syst. Evol. Microbiol.">
        <title>The Global Catalogue of Microorganisms (GCM) 10K type strain sequencing project: providing services to taxonomists for standard genome sequencing and annotation.</title>
        <authorList>
            <consortium name="The Broad Institute Genomics Platform"/>
            <consortium name="The Broad Institute Genome Sequencing Center for Infectious Disease"/>
            <person name="Wu L."/>
            <person name="Ma J."/>
        </authorList>
    </citation>
    <scope>NUCLEOTIDE SEQUENCE [LARGE SCALE GENOMIC DNA]</scope>
    <source>
        <strain evidence="2">CCUG 61484</strain>
    </source>
</reference>
<evidence type="ECO:0000313" key="1">
    <source>
        <dbReference type="EMBL" id="MFD0795161.1"/>
    </source>
</evidence>
<organism evidence="1 2">
    <name type="scientific">Mucilaginibacter litoreus</name>
    <dbReference type="NCBI Taxonomy" id="1048221"/>
    <lineage>
        <taxon>Bacteria</taxon>
        <taxon>Pseudomonadati</taxon>
        <taxon>Bacteroidota</taxon>
        <taxon>Sphingobacteriia</taxon>
        <taxon>Sphingobacteriales</taxon>
        <taxon>Sphingobacteriaceae</taxon>
        <taxon>Mucilaginibacter</taxon>
    </lineage>
</organism>
<dbReference type="RefSeq" id="WP_377117292.1">
    <property type="nucleotide sequence ID" value="NZ_JBHTHZ010000014.1"/>
</dbReference>
<comment type="caution">
    <text evidence="1">The sequence shown here is derived from an EMBL/GenBank/DDBJ whole genome shotgun (WGS) entry which is preliminary data.</text>
</comment>
<dbReference type="InterPro" id="IPR009061">
    <property type="entry name" value="DNA-bd_dom_put_sf"/>
</dbReference>
<proteinExistence type="predicted"/>
<dbReference type="Proteomes" id="UP001597010">
    <property type="component" value="Unassembled WGS sequence"/>
</dbReference>
<name>A0ABW3AVS0_9SPHI</name>
<protein>
    <submittedName>
        <fullName evidence="1">Helix-turn-helix domain-containing protein</fullName>
    </submittedName>
</protein>
<dbReference type="EMBL" id="JBHTHZ010000014">
    <property type="protein sequence ID" value="MFD0795161.1"/>
    <property type="molecule type" value="Genomic_DNA"/>
</dbReference>
<gene>
    <name evidence="1" type="ORF">ACFQZX_16175</name>
</gene>
<accession>A0ABW3AVS0</accession>
<dbReference type="SUPFAM" id="SSF46955">
    <property type="entry name" value="Putative DNA-binding domain"/>
    <property type="match status" value="1"/>
</dbReference>
<dbReference type="PANTHER" id="PTHR34585:SF22">
    <property type="entry name" value="HELIX-TURN-HELIX DOMAIN-CONTAINING PROTEIN"/>
    <property type="match status" value="1"/>
</dbReference>
<evidence type="ECO:0000313" key="2">
    <source>
        <dbReference type="Proteomes" id="UP001597010"/>
    </source>
</evidence>